<proteinExistence type="predicted"/>
<sequence>MAELAEGAPLLRAYRVYPLSRVRIPHSPPYYCLRFVFFSF</sequence>
<accession>A0A1H6LKU3</accession>
<gene>
    <name evidence="1" type="ORF">BAZSYMA_ACONTIG98464_3</name>
</gene>
<evidence type="ECO:0000313" key="2">
    <source>
        <dbReference type="Proteomes" id="UP000198988"/>
    </source>
</evidence>
<name>A0A1H6LKU3_9GAMM</name>
<organism evidence="1 2">
    <name type="scientific">Bathymodiolus azoricus thioautotrophic gill symbiont</name>
    <dbReference type="NCBI Taxonomy" id="235205"/>
    <lineage>
        <taxon>Bacteria</taxon>
        <taxon>Pseudomonadati</taxon>
        <taxon>Pseudomonadota</taxon>
        <taxon>Gammaproteobacteria</taxon>
        <taxon>sulfur-oxidizing symbionts</taxon>
    </lineage>
</organism>
<dbReference type="EMBL" id="CDSC02000299">
    <property type="protein sequence ID" value="SEH89205.1"/>
    <property type="molecule type" value="Genomic_DNA"/>
</dbReference>
<reference evidence="2" key="1">
    <citation type="submission" date="2016-06" db="EMBL/GenBank/DDBJ databases">
        <authorList>
            <person name="Petersen J."/>
            <person name="Sayavedra L."/>
        </authorList>
    </citation>
    <scope>NUCLEOTIDE SEQUENCE [LARGE SCALE GENOMIC DNA]</scope>
    <source>
        <strain evidence="2">BazSymA</strain>
    </source>
</reference>
<evidence type="ECO:0000313" key="1">
    <source>
        <dbReference type="EMBL" id="SEH89205.1"/>
    </source>
</evidence>
<protein>
    <submittedName>
        <fullName evidence="1">Uncharacterized protein</fullName>
    </submittedName>
</protein>
<dbReference type="Proteomes" id="UP000198988">
    <property type="component" value="Unassembled WGS sequence"/>
</dbReference>
<dbReference type="AlphaFoldDB" id="A0A1H6LKU3"/>